<dbReference type="AlphaFoldDB" id="A7F8T5"/>
<reference evidence="2" key="1">
    <citation type="journal article" date="2011" name="PLoS Genet.">
        <title>Genomic analysis of the necrotrophic fungal pathogens Sclerotinia sclerotiorum and Botrytis cinerea.</title>
        <authorList>
            <person name="Amselem J."/>
            <person name="Cuomo C.A."/>
            <person name="van Kan J.A."/>
            <person name="Viaud M."/>
            <person name="Benito E.P."/>
            <person name="Couloux A."/>
            <person name="Coutinho P.M."/>
            <person name="de Vries R.P."/>
            <person name="Dyer P.S."/>
            <person name="Fillinger S."/>
            <person name="Fournier E."/>
            <person name="Gout L."/>
            <person name="Hahn M."/>
            <person name="Kohn L."/>
            <person name="Lapalu N."/>
            <person name="Plummer K.M."/>
            <person name="Pradier J.M."/>
            <person name="Quevillon E."/>
            <person name="Sharon A."/>
            <person name="Simon A."/>
            <person name="ten Have A."/>
            <person name="Tudzynski B."/>
            <person name="Tudzynski P."/>
            <person name="Wincker P."/>
            <person name="Andrew M."/>
            <person name="Anthouard V."/>
            <person name="Beever R.E."/>
            <person name="Beffa R."/>
            <person name="Benoit I."/>
            <person name="Bouzid O."/>
            <person name="Brault B."/>
            <person name="Chen Z."/>
            <person name="Choquer M."/>
            <person name="Collemare J."/>
            <person name="Cotton P."/>
            <person name="Danchin E.G."/>
            <person name="Da Silva C."/>
            <person name="Gautier A."/>
            <person name="Giraud C."/>
            <person name="Giraud T."/>
            <person name="Gonzalez C."/>
            <person name="Grossetete S."/>
            <person name="Guldener U."/>
            <person name="Henrissat B."/>
            <person name="Howlett B.J."/>
            <person name="Kodira C."/>
            <person name="Kretschmer M."/>
            <person name="Lappartient A."/>
            <person name="Leroch M."/>
            <person name="Levis C."/>
            <person name="Mauceli E."/>
            <person name="Neuveglise C."/>
            <person name="Oeser B."/>
            <person name="Pearson M."/>
            <person name="Poulain J."/>
            <person name="Poussereau N."/>
            <person name="Quesneville H."/>
            <person name="Rascle C."/>
            <person name="Schumacher J."/>
            <person name="Segurens B."/>
            <person name="Sexton A."/>
            <person name="Silva E."/>
            <person name="Sirven C."/>
            <person name="Soanes D.M."/>
            <person name="Talbot N.J."/>
            <person name="Templeton M."/>
            <person name="Yandava C."/>
            <person name="Yarden O."/>
            <person name="Zeng Q."/>
            <person name="Rollins J.A."/>
            <person name="Lebrun M.H."/>
            <person name="Dickman M."/>
        </authorList>
    </citation>
    <scope>NUCLEOTIDE SEQUENCE [LARGE SCALE GENOMIC DNA]</scope>
    <source>
        <strain evidence="2">ATCC 18683 / 1980 / Ss-1</strain>
    </source>
</reference>
<dbReference type="InParanoid" id="A7F8T5"/>
<sequence length="69" mass="7817">MCNNTPACPHCPLLAFVTQTRASKFKSRCKEEAQYSTTYKALMSDPGLTVRELPFRTRTPGYRTNLTSE</sequence>
<gene>
    <name evidence="1" type="ORF">SS1G_14016</name>
</gene>
<keyword evidence="2" id="KW-1185">Reference proteome</keyword>
<accession>A7F8T5</accession>
<dbReference type="KEGG" id="ssl:SS1G_14016"/>
<dbReference type="EMBL" id="CH476648">
    <property type="protein sequence ID" value="EDN99156.1"/>
    <property type="molecule type" value="Genomic_DNA"/>
</dbReference>
<organism evidence="1 2">
    <name type="scientific">Sclerotinia sclerotiorum (strain ATCC 18683 / 1980 / Ss-1)</name>
    <name type="common">White mold</name>
    <name type="synonym">Whetzelinia sclerotiorum</name>
    <dbReference type="NCBI Taxonomy" id="665079"/>
    <lineage>
        <taxon>Eukaryota</taxon>
        <taxon>Fungi</taxon>
        <taxon>Dikarya</taxon>
        <taxon>Ascomycota</taxon>
        <taxon>Pezizomycotina</taxon>
        <taxon>Leotiomycetes</taxon>
        <taxon>Helotiales</taxon>
        <taxon>Sclerotiniaceae</taxon>
        <taxon>Sclerotinia</taxon>
    </lineage>
</organism>
<protein>
    <submittedName>
        <fullName evidence="1">Uncharacterized protein</fullName>
    </submittedName>
</protein>
<dbReference type="GeneID" id="5481155"/>
<evidence type="ECO:0000313" key="1">
    <source>
        <dbReference type="EMBL" id="EDN99156.1"/>
    </source>
</evidence>
<evidence type="ECO:0000313" key="2">
    <source>
        <dbReference type="Proteomes" id="UP000001312"/>
    </source>
</evidence>
<proteinExistence type="predicted"/>
<dbReference type="Proteomes" id="UP000001312">
    <property type="component" value="Unassembled WGS sequence"/>
</dbReference>
<name>A7F8T5_SCLS1</name>
<dbReference type="RefSeq" id="XP_001585156.1">
    <property type="nucleotide sequence ID" value="XM_001585106.1"/>
</dbReference>